<dbReference type="EMBL" id="JACGWN010000013">
    <property type="protein sequence ID" value="KAL0410765.1"/>
    <property type="molecule type" value="Genomic_DNA"/>
</dbReference>
<dbReference type="AlphaFoldDB" id="A0AAW2U0K2"/>
<reference evidence="2" key="1">
    <citation type="submission" date="2020-06" db="EMBL/GenBank/DDBJ databases">
        <authorList>
            <person name="Li T."/>
            <person name="Hu X."/>
            <person name="Zhang T."/>
            <person name="Song X."/>
            <person name="Zhang H."/>
            <person name="Dai N."/>
            <person name="Sheng W."/>
            <person name="Hou X."/>
            <person name="Wei L."/>
        </authorList>
    </citation>
    <scope>NUCLEOTIDE SEQUENCE</scope>
    <source>
        <strain evidence="2">KEN1</strain>
        <tissue evidence="2">Leaf</tissue>
    </source>
</reference>
<dbReference type="PANTHER" id="PTHR33116:SF80">
    <property type="entry name" value="REVERSE TRANSCRIPTASE ZINC-BINDING DOMAIN-CONTAINING PROTEIN"/>
    <property type="match status" value="1"/>
</dbReference>
<proteinExistence type="predicted"/>
<evidence type="ECO:0000259" key="1">
    <source>
        <dbReference type="PROSITE" id="PS50878"/>
    </source>
</evidence>
<keyword evidence="2" id="KW-0808">Transferase</keyword>
<dbReference type="PANTHER" id="PTHR33116">
    <property type="entry name" value="REVERSE TRANSCRIPTASE ZINC-BINDING DOMAIN-CONTAINING PROTEIN-RELATED-RELATED"/>
    <property type="match status" value="1"/>
</dbReference>
<organism evidence="2">
    <name type="scientific">Sesamum latifolium</name>
    <dbReference type="NCBI Taxonomy" id="2727402"/>
    <lineage>
        <taxon>Eukaryota</taxon>
        <taxon>Viridiplantae</taxon>
        <taxon>Streptophyta</taxon>
        <taxon>Embryophyta</taxon>
        <taxon>Tracheophyta</taxon>
        <taxon>Spermatophyta</taxon>
        <taxon>Magnoliopsida</taxon>
        <taxon>eudicotyledons</taxon>
        <taxon>Gunneridae</taxon>
        <taxon>Pentapetalae</taxon>
        <taxon>asterids</taxon>
        <taxon>lamiids</taxon>
        <taxon>Lamiales</taxon>
        <taxon>Pedaliaceae</taxon>
        <taxon>Sesamum</taxon>
    </lineage>
</organism>
<keyword evidence="2" id="KW-0695">RNA-directed DNA polymerase</keyword>
<dbReference type="InterPro" id="IPR043502">
    <property type="entry name" value="DNA/RNA_pol_sf"/>
</dbReference>
<dbReference type="PROSITE" id="PS50878">
    <property type="entry name" value="RT_POL"/>
    <property type="match status" value="1"/>
</dbReference>
<reference evidence="2" key="2">
    <citation type="journal article" date="2024" name="Plant">
        <title>Genomic evolution and insights into agronomic trait innovations of Sesamum species.</title>
        <authorList>
            <person name="Miao H."/>
            <person name="Wang L."/>
            <person name="Qu L."/>
            <person name="Liu H."/>
            <person name="Sun Y."/>
            <person name="Le M."/>
            <person name="Wang Q."/>
            <person name="Wei S."/>
            <person name="Zheng Y."/>
            <person name="Lin W."/>
            <person name="Duan Y."/>
            <person name="Cao H."/>
            <person name="Xiong S."/>
            <person name="Wang X."/>
            <person name="Wei L."/>
            <person name="Li C."/>
            <person name="Ma Q."/>
            <person name="Ju M."/>
            <person name="Zhao R."/>
            <person name="Li G."/>
            <person name="Mu C."/>
            <person name="Tian Q."/>
            <person name="Mei H."/>
            <person name="Zhang T."/>
            <person name="Gao T."/>
            <person name="Zhang H."/>
        </authorList>
    </citation>
    <scope>NUCLEOTIDE SEQUENCE</scope>
    <source>
        <strain evidence="2">KEN1</strain>
    </source>
</reference>
<name>A0AAW2U0K2_9LAMI</name>
<gene>
    <name evidence="2" type="ORF">Slati_3666200</name>
</gene>
<accession>A0AAW2U0K2</accession>
<dbReference type="Pfam" id="PF00078">
    <property type="entry name" value="RVT_1"/>
    <property type="match status" value="1"/>
</dbReference>
<dbReference type="GO" id="GO:0003964">
    <property type="term" value="F:RNA-directed DNA polymerase activity"/>
    <property type="evidence" value="ECO:0007669"/>
    <property type="project" value="UniProtKB-KW"/>
</dbReference>
<comment type="caution">
    <text evidence="2">The sequence shown here is derived from an EMBL/GenBank/DDBJ whole genome shotgun (WGS) entry which is preliminary data.</text>
</comment>
<protein>
    <submittedName>
        <fullName evidence="2">LINE-1 reverse transcriptase</fullName>
    </submittedName>
</protein>
<dbReference type="CDD" id="cd01650">
    <property type="entry name" value="RT_nLTR_like"/>
    <property type="match status" value="1"/>
</dbReference>
<dbReference type="InterPro" id="IPR000477">
    <property type="entry name" value="RT_dom"/>
</dbReference>
<sequence length="484" mass="54793">MKVPLQKLVHFSQNAFIPGRTIPENILLAQELLTGYNQSHLPKRCAMKIDLRKAYDTVAWDFVLAAMLQFGFHTTFINWVKECITTPTYSISVNGGPQGFFHATRGLRQGDPLSPYLFVLVMECLHATIQFHIHQDGGFAYHWKCEKLNLYMLSFVDDILLFCRAEEHSILLLTFAMQQFSELSGLHANHSKTQCFLSRSAAELTEEVLNLTGFQLGQLPGIIKEIEQRCKRFLWKGNGDRGAAKVAWKHICKPVVAGGLGIRALWPMNRALMCKHLWNVVTDNPDSIWVQWIKEYRLQNHSIWTAPATTGSWTWKKLLKLSDAMLPGLEFHIGDGSKLWLWLDPWHSSGVLLHNYPRGPIVAGFDRTNKLQAAIVEGAWAWPTRTPQAITTSLPLIHGGPDAIIWRGTSSGRFSTQTAYQMLTQEDQPVPWHTLMSDFHELALLIADDKSSYFGHILTGLLVFYGHRGAGEENTLSMLLIDSF</sequence>
<dbReference type="SUPFAM" id="SSF56672">
    <property type="entry name" value="DNA/RNA polymerases"/>
    <property type="match status" value="1"/>
</dbReference>
<feature type="domain" description="Reverse transcriptase" evidence="1">
    <location>
        <begin position="1"/>
        <end position="216"/>
    </location>
</feature>
<evidence type="ECO:0000313" key="2">
    <source>
        <dbReference type="EMBL" id="KAL0410765.1"/>
    </source>
</evidence>
<keyword evidence="2" id="KW-0548">Nucleotidyltransferase</keyword>